<dbReference type="EMBL" id="CP060695">
    <property type="protein sequence ID" value="QNM84506.1"/>
    <property type="molecule type" value="Genomic_DNA"/>
</dbReference>
<feature type="region of interest" description="Disordered" evidence="2">
    <location>
        <begin position="1584"/>
        <end position="1623"/>
    </location>
</feature>
<dbReference type="InterPro" id="IPR000998">
    <property type="entry name" value="MAM_dom"/>
</dbReference>
<feature type="region of interest" description="Disordered" evidence="2">
    <location>
        <begin position="1876"/>
        <end position="1898"/>
    </location>
</feature>
<feature type="compositionally biased region" description="Acidic residues" evidence="2">
    <location>
        <begin position="1036"/>
        <end position="1045"/>
    </location>
</feature>
<feature type="region of interest" description="Disordered" evidence="2">
    <location>
        <begin position="2759"/>
        <end position="2778"/>
    </location>
</feature>
<accession>A0A7G9L7A7</accession>
<evidence type="ECO:0000256" key="2">
    <source>
        <dbReference type="SAM" id="MobiDB-lite"/>
    </source>
</evidence>
<organism evidence="4 5">
    <name type="scientific">Polaribacter pectinis</name>
    <dbReference type="NCBI Taxonomy" id="2738844"/>
    <lineage>
        <taxon>Bacteria</taxon>
        <taxon>Pseudomonadati</taxon>
        <taxon>Bacteroidota</taxon>
        <taxon>Flavobacteriia</taxon>
        <taxon>Flavobacteriales</taxon>
        <taxon>Flavobacteriaceae</taxon>
    </lineage>
</organism>
<reference evidence="4 5" key="1">
    <citation type="submission" date="2020-08" db="EMBL/GenBank/DDBJ databases">
        <title>Polaribacter sp. L12M9 isolated from gut of the Korean scallop.</title>
        <authorList>
            <person name="Jeong Y.S."/>
        </authorList>
    </citation>
    <scope>NUCLEOTIDE SEQUENCE [LARGE SCALE GENOMIC DNA]</scope>
    <source>
        <strain evidence="4 5">L12M9</strain>
    </source>
</reference>
<feature type="compositionally biased region" description="Acidic residues" evidence="2">
    <location>
        <begin position="1936"/>
        <end position="1953"/>
    </location>
</feature>
<feature type="region of interest" description="Disordered" evidence="2">
    <location>
        <begin position="2194"/>
        <end position="2213"/>
    </location>
</feature>
<feature type="region of interest" description="Disordered" evidence="2">
    <location>
        <begin position="3227"/>
        <end position="3248"/>
    </location>
</feature>
<feature type="region of interest" description="Disordered" evidence="2">
    <location>
        <begin position="2006"/>
        <end position="2032"/>
    </location>
</feature>
<feature type="domain" description="MAM" evidence="3">
    <location>
        <begin position="806"/>
        <end position="994"/>
    </location>
</feature>
<feature type="compositionally biased region" description="Polar residues" evidence="2">
    <location>
        <begin position="1429"/>
        <end position="1442"/>
    </location>
</feature>
<protein>
    <submittedName>
        <fullName evidence="4">T9SS type A sorting domain-containing protein</fullName>
    </submittedName>
</protein>
<dbReference type="PANTHER" id="PTHR10199:SF119">
    <property type="entry name" value="RE20510P"/>
    <property type="match status" value="1"/>
</dbReference>
<keyword evidence="1" id="KW-0732">Signal</keyword>
<dbReference type="InterPro" id="IPR026444">
    <property type="entry name" value="Secre_tail"/>
</dbReference>
<dbReference type="NCBIfam" id="TIGR04183">
    <property type="entry name" value="Por_Secre_tail"/>
    <property type="match status" value="1"/>
</dbReference>
<feature type="compositionally biased region" description="Acidic residues" evidence="2">
    <location>
        <begin position="1608"/>
        <end position="1623"/>
    </location>
</feature>
<dbReference type="InterPro" id="IPR028974">
    <property type="entry name" value="TSP_type-3_rpt"/>
</dbReference>
<feature type="region of interest" description="Disordered" evidence="2">
    <location>
        <begin position="2570"/>
        <end position="2590"/>
    </location>
</feature>
<name>A0A7G9L7A7_9FLAO</name>
<dbReference type="KEGG" id="ppec:H9W90_09890"/>
<dbReference type="GO" id="GO:0005509">
    <property type="term" value="F:calcium ion binding"/>
    <property type="evidence" value="ECO:0007669"/>
    <property type="project" value="InterPro"/>
</dbReference>
<dbReference type="SUPFAM" id="SSF103647">
    <property type="entry name" value="TSP type-3 repeat"/>
    <property type="match status" value="7"/>
</dbReference>
<evidence type="ECO:0000256" key="1">
    <source>
        <dbReference type="ARBA" id="ARBA00022729"/>
    </source>
</evidence>
<feature type="region of interest" description="Disordered" evidence="2">
    <location>
        <begin position="1921"/>
        <end position="1978"/>
    </location>
</feature>
<feature type="region of interest" description="Disordered" evidence="2">
    <location>
        <begin position="1001"/>
        <end position="1074"/>
    </location>
</feature>
<dbReference type="Proteomes" id="UP000515808">
    <property type="component" value="Chromosome"/>
</dbReference>
<gene>
    <name evidence="4" type="ORF">H9W90_09890</name>
</gene>
<keyword evidence="5" id="KW-1185">Reference proteome</keyword>
<feature type="region of interest" description="Disordered" evidence="2">
    <location>
        <begin position="1524"/>
        <end position="1555"/>
    </location>
</feature>
<evidence type="ECO:0000259" key="3">
    <source>
        <dbReference type="PROSITE" id="PS50060"/>
    </source>
</evidence>
<dbReference type="PANTHER" id="PTHR10199">
    <property type="entry name" value="THROMBOSPONDIN"/>
    <property type="match status" value="1"/>
</dbReference>
<feature type="region of interest" description="Disordered" evidence="2">
    <location>
        <begin position="3323"/>
        <end position="3343"/>
    </location>
</feature>
<feature type="region of interest" description="Disordered" evidence="2">
    <location>
        <begin position="2665"/>
        <end position="2684"/>
    </location>
</feature>
<sequence length="4524" mass="474885">MKKSFFQVTEFGEIQCLSKKNASKKSIGFLTVLFLFLFNFQSFSQTITGTGSRTTTCGTCTPVGWFNTGGSPDVSNRNNAGGQGTNGGNASWISAPLPLPPTGDITWISMRDVGNLNTLPEESVTTNMGGLVNGKLYKLSVYHMTSISNYNGVGGDPYSRKFIDAFDYQIDGNARQKIPVISSAHNNWVEKAYIFKAEPNASGEMTLIFYPLDNVVNPFDGNGNPTFDNVESIHIAVELNAVEELDSDGDGVPDTIDIDDDNDGILDTVESTVNGTVYNPLGDEDGDLLPNYLDTRDDGTGDGSTTNYNDINGDGVADIFDFDNDGVPNHLDLDADGDGIPDIIEGQPTATYIAFTGNVGANGLDSAFENNDSPTATSYTLVNTENAGNPDYLDLDSDGDGQSDEEEANITLTGDVGVNGLDNSYDNGDDYTDPNGIFDNTQTDNFPDSTVGGDVDWRDASTSKDTDGDGVADAVDIDDDNDGIIDTVECPSVAGSNATAIQSSTSVTNPTDAIGSNNARATLNDIADVLVIDLGTIVAKNAIIEIESRVTSNINHFMSVDQSLTAATSSYTNAKSYSWTTVNTEENKQYKLTSAARYIRIKLAVDGGGSLQIDNVLYKSFQPICDFDGDGIPNIRDLDSDNDGIPDNIEAQSTFNYLAPLNLDTDNDGLDNRYDTTPLGNSNGSGSLGLTPNNHDAVDNQDYLNTDSDNDGTTDRIEAGLSLSGVVGKNGLDNNYDNGDNYADVNGNFDNTPYGEIPNTSATDSPNNVDFRDASTVFLDTDGDGVPDSVDIDDDNDGILDTEEDGTCNVSTYNFTSQTSAETNWNFEAPGGNNLQGPDTYRRWSWDNNDTTSSGVGPNTGQGDAGYVYTEMSSTGVNGDIFIAELDVPFDASDRSISFSYYFGYRGDVNDGNIQLQSNENGAGWVNRGNAEQLDQQGIAQNGTFAWLQKTVDLSGLISGNATRFRLVITQGTTGTVWHKDVGLDSVTVSSCTISKDIDGDGIPNSLDLDSDNDGIPDIIEAQSTKDYTKPLGLDSDNDGLDDAYDSTPNGASSGAGSLGLDPTNTHGPSNPDYINLDADNDGIFDIIESGSGLSNDGSGKVTGAVGVNGLVNALDNGDNYADVNGSFDDTQTDNFTDVDDDANFGGDVDYRDTTFDLDTDKDGVPDDTDLDDDNDGILDSEETGVCGTDNTVASVTGFEGILFDMPDQDTWSFINASNQFPDFNQTQIATFDYVEYKNTDNAFNVRFANSPVNLSGYSKATNYNGSNVPNGSEDAAILFTKTITTVEAGVYQIDLGYGDDHIVVYHNGNKVYSIQNAYNSTTNNNAVSISSVIPSITLNTGDVLQYLLIEEHTGNTNIDIYGTKLTEIGGGEKRCVIDTDGDGIPNHLDLDSDNDGIPDVIEAGGTDTNRDGMADDDDDNADNTATNGIPTSAGSGQTPRNTDTDGIPDYLDIDADNDGIPDNIEGQPSNNYKEPSGIATGITDVNNNGVDDTYEIGAIIGLEATNTDNTDTPDYIDLDADNDGIPDIQENGDTDNVASGDDADNDGLDDVFDDNNDTSISGFTVNDGLGANNKVTDEATLETAYGDSDNDFPLPETGDLDYRDATDTDNDGIPDNVDLDDDNDGIPDTVENACDGNLNLLKEDFGVAASGTVSPSAGVTLASIDPGVSTAYGYVQLNSPRTNDLQDNFYSVFNNIPESASWASQGSERWQNIGDHTSGSATPTIDRMLMVNAGTTLDVIYQKTLTGITAGAAINVSFWVLNLDVDKPNDPGTNNRALPNIQVELIQNGTILGTALGTGDIPRVTKGDISAWKFYSPTTPIIALDNSDITFIIRNNVANITGNDLAIDDISVTQLCISDTDGDGIPDSLDLDSDNDGIPDLVEAGGEDTDGNGLIDDINTDGTLVNDFDNDGLDDRYDADVTGGTDGNAITNPDTDGDGIPDTQDLDADNDGIPDVVEAGGTDVNGDGKADNFVDVDNDGFNDVVDGDVGQDGTSENTANALVVTGDDANNDGKPDTYPNGDSDNDGLPNHVDLDADNDGIADVVEAGGTDVNGDGKADNFVDADKDGFNDVVDGDPTNALANGTDTAGANTANALIITGTDTDNDGKPNTYPNGDTDKDGILDHLDLDADNDGIADVVEAGGTDANGDGKADNFVDADNDGFNDAVDGDPTNALANGTDTAGANTANALIVTGTDTNNDGKPNTYPNGDTDNDGILDHLDLDADNDGIADVVEAGGTDANGDGKADNFVDADKDGFNDAVDGDPTNALANGTDTAGANTSGALILTGADTDNDGKPNSYTKGDTDNDGILNHLDLDADNDGIADVVEAGGTDANGDGKADGFVDADNDGFNDVVDGDPTNALTNGTDTAGANTSDALILTGADTDNDGKPNSYTKGDTDSDGILDHLDLDADNDGIADVVEAGGTDVNGDGKADNFVDADNDGFNDVVDGDPTNALANGTDTAGANTSDALILTGADTDNDGKPNTYPNGDTDNDGILDYLDLDADNDGIADVVEAGGTDANGDGKTDNFVDADNDGFNDVVDGDPTNALANGTDTAGANTANALIVTGTDTDNDGKPNSYTKGDTDSDGILDHLDLDADNDGIADVVEAGGTDANGDGKADNFVDADNDGFNDVVDGDPTNALTNGTDTAGTNTSDALILTGADTDNDGKPNSYTKGDADGDGKLNHLDLDADNDGIADVVEAGGTDVNGDGKADGFVDADKDGFNDVVDGDPTNALANGTDTAGANTANALIITGTDTDNDGKPNTYPNGDTDKDGILDHLDLDADNDGIADVVEAGGTDANGDGKADNFVDADNDGFNDAVDGDPTNALANGTDTAGANTANALIVTGTDTDNDGKPNTYPNGDTDNDGILDHLDLDADNDGIADVVEAGGTDANGDGKADNFVDADKDGFNDAVDGDPTNALANGTDTAGANTSGALILTGADTDNDGKPNSYTKGDTDNDGILNHLDLDADNDGIADVVEAGGTDVNGDGKADGFVDADKDGFNDVVDGDPTNALTNGTDTAGANTSDALILTGADTDNDGKPNSYTKGDTDSDGILDHLDLDADNDGIADVVEAGGTDVNGDGKADNFVDADNDGFNDVVDGDPTNALANGTDTAGANTSDALILTGADTDNDGKPNTYPNGDTDNDGILDYLDLDADNDGIADVVEAGGTDANGDGKTDNFVDADNDGFNDDVDGDPTNALANGTDTAGANTANALIVTGTDTDNDGKPNSYTKGDTDSDGILDHLDLDADNDGIADVVEAGGTDANGDGKADNFVDADNDGFNDVVDGDPTNALTNGTDTAGTNTSDALILTGADTDNDGKPNSYTKGDADGDGKLNHLDLDADNDGITDIVEAGGTDVDRDGLEDAFVDADNDGFNDVVDGDPTNALATGTDTAGANTSNATIVTGADTDNDGKPNTYPNGDLDTDGNLNHLDIDADNDGIPDNVEGQPSKGYITPSGQGTGITDVNNNGVDDVYEDIPNNLVGLLTENTDITNDAIPDYLDTDSDNDGILDIAENGVPAHNVLSGGDVDGDGLYDIFDENNDSSISGSTVNDNHNPPSVADLGDVDNDFNTIGDFDYRDTGANGTPMITQVYQFGSERWIEITNISTTNSIPANLIKIQLYKDKTGDQLGVLPDVNFIVPAVLDPGESVLFRNSSNVITNFDNSEPARVITNDALTDIGGANDIITLSAITDKGSYNFRYDAVSGFADKTSYVRIDETLVPNKDYTPSEWVVFVNDIVTDPDYLDPYKLLGDGGPERHPHDPLISEIINSNTDANTRLGLHRINVTTRTGNVWNNGFPDRSRHTVVEENYNHIGSRLSARKLVVNNNSKLAVTDELLVVTNDITLTNSNDEIRLVGTSQLIQTHTGTTKVSGSGKLLVDQNSTVPSLYRYNYMSSPVNTIGANTYSLETVLKDGTTPLDATSSIGTIAKDITFVGGYDGATTDPITLAEHWVYSYSPGSNGRSNWAHKYRGLPLDKGEGYIFKGPGRPQNYTFLGTPNDGNFNTVAPVGANESYLIGNPFPSAMSVKKFIEDNINSTNATLYFWQHVSESTVDEGSAGHNFAGYIGGYATRNISMGVTANDPSANAPFEYTVEVEDADEYNVSITQDQALDVANMNTNTSFVKFSNISRGLDTLRVVYKSMVDKNIKIKIDNADKGNFVFQHTDGSYDEGYVIICIEPGSDVTLTSNDTNDFFVDSVIFKDDGKIVCAPSTGGSQYADSYTAPEPYIAIGQGFFVQGDATDGGPIVFNNSQREFKTEGTGSSVFLRGESAKSDETTGFELPIIKLGMNYQDDQGTNLHRQIGASFHSSNSFAFEKGYDSEMYDTNTTDFYWKFPNDELGYVITGVQEISNDLEVPLEVIMNKNGLITITIDEMKYINNQDVFIKDKLTGETQQINDKSAVYQLEKGTYTDRFVLSFVENSTLDVDDNINEELQKTIAVFMDNANKEMVIQNLDNLEITKVQLFNILGQKVAQWKNLESKPENRLETKNLVNQIYIVNVYTNKGKISKKIVIE</sequence>
<feature type="compositionally biased region" description="Acidic residues" evidence="2">
    <location>
        <begin position="1542"/>
        <end position="1555"/>
    </location>
</feature>
<evidence type="ECO:0000313" key="4">
    <source>
        <dbReference type="EMBL" id="QNM84506.1"/>
    </source>
</evidence>
<dbReference type="PROSITE" id="PS50060">
    <property type="entry name" value="MAM_2"/>
    <property type="match status" value="1"/>
</dbReference>
<evidence type="ECO:0000313" key="5">
    <source>
        <dbReference type="Proteomes" id="UP000515808"/>
    </source>
</evidence>
<feature type="region of interest" description="Disordered" evidence="2">
    <location>
        <begin position="3041"/>
        <end position="3060"/>
    </location>
</feature>
<dbReference type="GO" id="GO:0016020">
    <property type="term" value="C:membrane"/>
    <property type="evidence" value="ECO:0007669"/>
    <property type="project" value="InterPro"/>
</dbReference>
<feature type="region of interest" description="Disordered" evidence="2">
    <location>
        <begin position="1387"/>
        <end position="1450"/>
    </location>
</feature>
<proteinExistence type="predicted"/>
<feature type="region of interest" description="Disordered" evidence="2">
    <location>
        <begin position="2852"/>
        <end position="2872"/>
    </location>
</feature>
<feature type="region of interest" description="Disordered" evidence="2">
    <location>
        <begin position="2383"/>
        <end position="2402"/>
    </location>
</feature>
<feature type="compositionally biased region" description="Polar residues" evidence="2">
    <location>
        <begin position="2195"/>
        <end position="2211"/>
    </location>
</feature>
<dbReference type="Gene3D" id="4.10.1080.10">
    <property type="entry name" value="TSP type-3 repeat"/>
    <property type="match status" value="2"/>
</dbReference>
<dbReference type="RefSeq" id="WP_187481439.1">
    <property type="nucleotide sequence ID" value="NZ_CP060695.1"/>
</dbReference>
<feature type="compositionally biased region" description="Low complexity" evidence="2">
    <location>
        <begin position="1051"/>
        <end position="1061"/>
    </location>
</feature>
<feature type="region of interest" description="Disordered" evidence="2">
    <location>
        <begin position="2101"/>
        <end position="2120"/>
    </location>
</feature>